<evidence type="ECO:0000259" key="7">
    <source>
        <dbReference type="Pfam" id="PF02525"/>
    </source>
</evidence>
<evidence type="ECO:0000256" key="2">
    <source>
        <dbReference type="ARBA" id="ARBA00022643"/>
    </source>
</evidence>
<comment type="similarity">
    <text evidence="6">Belongs to the azoreductase type 1 family.</text>
</comment>
<gene>
    <name evidence="6" type="primary">azoR</name>
    <name evidence="8" type="ORF">GGR25_000074</name>
</gene>
<dbReference type="SUPFAM" id="SSF52218">
    <property type="entry name" value="Flavoproteins"/>
    <property type="match status" value="1"/>
</dbReference>
<accession>A0A840AKE0</accession>
<keyword evidence="2 6" id="KW-0288">FMN</keyword>
<keyword evidence="3 6" id="KW-0560">Oxidoreductase</keyword>
<sequence length="212" mass="22669">MTNILFVTSSPRGEASHSTRVAEKAIEQLLASDPGATLVRRDLAREPLPHVGEAFLGAVFTPDAARSEEQQALVARSDALIDELFAADVIVIASAMINFTVPSTLKSWFDYIARSGKTFSYGENGPVGLVTGKRVVLVEAKGGIYSQGPMKAHDYQQPYLRFMLGFLGLTDVEVIDVEGVAFGPEAAERAVTAAVERADNAARAISETRVAA</sequence>
<dbReference type="GO" id="GO:0016655">
    <property type="term" value="F:oxidoreductase activity, acting on NAD(P)H, quinone or similar compound as acceptor"/>
    <property type="evidence" value="ECO:0007669"/>
    <property type="project" value="InterPro"/>
</dbReference>
<comment type="function">
    <text evidence="6">Also exhibits azoreductase activity. Catalyzes the reductive cleavage of the azo bond in aromatic azo compounds to the corresponding amines.</text>
</comment>
<keyword evidence="4 6" id="KW-0520">NAD</keyword>
<dbReference type="EC" id="1.7.1.17" evidence="6"/>
<evidence type="ECO:0000256" key="4">
    <source>
        <dbReference type="ARBA" id="ARBA00023027"/>
    </source>
</evidence>
<dbReference type="PANTHER" id="PTHR43741">
    <property type="entry name" value="FMN-DEPENDENT NADH-AZOREDUCTASE 1"/>
    <property type="match status" value="1"/>
</dbReference>
<comment type="caution">
    <text evidence="6">Lacks conserved residue(s) required for the propagation of feature annotation.</text>
</comment>
<dbReference type="InterPro" id="IPR029039">
    <property type="entry name" value="Flavoprotein-like_sf"/>
</dbReference>
<organism evidence="8 9">
    <name type="scientific">Kaistia hirudinis</name>
    <dbReference type="NCBI Taxonomy" id="1293440"/>
    <lineage>
        <taxon>Bacteria</taxon>
        <taxon>Pseudomonadati</taxon>
        <taxon>Pseudomonadota</taxon>
        <taxon>Alphaproteobacteria</taxon>
        <taxon>Hyphomicrobiales</taxon>
        <taxon>Kaistiaceae</taxon>
        <taxon>Kaistia</taxon>
    </lineage>
</organism>
<keyword evidence="1 6" id="KW-0285">Flavoprotein</keyword>
<comment type="cofactor">
    <cofactor evidence="6">
        <name>FMN</name>
        <dbReference type="ChEBI" id="CHEBI:58210"/>
    </cofactor>
    <text evidence="6">Binds 1 FMN per subunit.</text>
</comment>
<dbReference type="InterPro" id="IPR050104">
    <property type="entry name" value="FMN-dep_NADH:Q_OxRdtase_AzoR1"/>
</dbReference>
<evidence type="ECO:0000313" key="9">
    <source>
        <dbReference type="Proteomes" id="UP000553963"/>
    </source>
</evidence>
<dbReference type="GO" id="GO:0016652">
    <property type="term" value="F:oxidoreductase activity, acting on NAD(P)H as acceptor"/>
    <property type="evidence" value="ECO:0007669"/>
    <property type="project" value="UniProtKB-UniRule"/>
</dbReference>
<comment type="catalytic activity">
    <reaction evidence="6">
        <text>2 a quinone + NADH + H(+) = 2 a 1,4-benzosemiquinone + NAD(+)</text>
        <dbReference type="Rhea" id="RHEA:65952"/>
        <dbReference type="ChEBI" id="CHEBI:15378"/>
        <dbReference type="ChEBI" id="CHEBI:57540"/>
        <dbReference type="ChEBI" id="CHEBI:57945"/>
        <dbReference type="ChEBI" id="CHEBI:132124"/>
        <dbReference type="ChEBI" id="CHEBI:134225"/>
    </reaction>
</comment>
<dbReference type="Proteomes" id="UP000553963">
    <property type="component" value="Unassembled WGS sequence"/>
</dbReference>
<comment type="catalytic activity">
    <reaction evidence="5">
        <text>N,N-dimethyl-1,4-phenylenediamine + anthranilate + 2 NAD(+) = 2-(4-dimethylaminophenyl)diazenylbenzoate + 2 NADH + 2 H(+)</text>
        <dbReference type="Rhea" id="RHEA:55872"/>
        <dbReference type="ChEBI" id="CHEBI:15378"/>
        <dbReference type="ChEBI" id="CHEBI:15783"/>
        <dbReference type="ChEBI" id="CHEBI:16567"/>
        <dbReference type="ChEBI" id="CHEBI:57540"/>
        <dbReference type="ChEBI" id="CHEBI:57945"/>
        <dbReference type="ChEBI" id="CHEBI:71579"/>
        <dbReference type="EC" id="1.7.1.17"/>
    </reaction>
    <physiologicalReaction direction="right-to-left" evidence="5">
        <dbReference type="Rhea" id="RHEA:55874"/>
    </physiologicalReaction>
</comment>
<feature type="binding site" evidence="6">
    <location>
        <begin position="16"/>
        <end position="18"/>
    </location>
    <ligand>
        <name>FMN</name>
        <dbReference type="ChEBI" id="CHEBI:58210"/>
    </ligand>
</feature>
<comment type="subunit">
    <text evidence="6">Homodimer.</text>
</comment>
<keyword evidence="9" id="KW-1185">Reference proteome</keyword>
<evidence type="ECO:0000313" key="8">
    <source>
        <dbReference type="EMBL" id="MBB3929055.1"/>
    </source>
</evidence>
<dbReference type="GO" id="GO:0009055">
    <property type="term" value="F:electron transfer activity"/>
    <property type="evidence" value="ECO:0007669"/>
    <property type="project" value="UniProtKB-UniRule"/>
</dbReference>
<dbReference type="InterPro" id="IPR003680">
    <property type="entry name" value="Flavodoxin_fold"/>
</dbReference>
<dbReference type="EMBL" id="JACIDS010000001">
    <property type="protein sequence ID" value="MBB3929055.1"/>
    <property type="molecule type" value="Genomic_DNA"/>
</dbReference>
<dbReference type="Gene3D" id="3.40.50.360">
    <property type="match status" value="1"/>
</dbReference>
<evidence type="ECO:0000256" key="1">
    <source>
        <dbReference type="ARBA" id="ARBA00022630"/>
    </source>
</evidence>
<comment type="caution">
    <text evidence="8">The sequence shown here is derived from an EMBL/GenBank/DDBJ whole genome shotgun (WGS) entry which is preliminary data.</text>
</comment>
<evidence type="ECO:0000256" key="3">
    <source>
        <dbReference type="ARBA" id="ARBA00023002"/>
    </source>
</evidence>
<feature type="binding site" evidence="6">
    <location>
        <position position="10"/>
    </location>
    <ligand>
        <name>FMN</name>
        <dbReference type="ChEBI" id="CHEBI:58210"/>
    </ligand>
</feature>
<protein>
    <recommendedName>
        <fullName evidence="6">FMN dependent NADH:quinone oxidoreductase</fullName>
        <ecNumber evidence="6">1.6.5.-</ecNumber>
    </recommendedName>
    <alternativeName>
        <fullName evidence="6">Azo-dye reductase</fullName>
    </alternativeName>
    <alternativeName>
        <fullName evidence="6">FMN-dependent NADH-azo compound oxidoreductase</fullName>
    </alternativeName>
    <alternativeName>
        <fullName evidence="6">FMN-dependent NADH-azoreductase</fullName>
        <ecNumber evidence="6">1.7.1.17</ecNumber>
    </alternativeName>
</protein>
<dbReference type="RefSeq" id="WP_183396756.1">
    <property type="nucleotide sequence ID" value="NZ_JACIDS010000001.1"/>
</dbReference>
<dbReference type="Pfam" id="PF02525">
    <property type="entry name" value="Flavodoxin_2"/>
    <property type="match status" value="1"/>
</dbReference>
<dbReference type="EC" id="1.6.5.-" evidence="6"/>
<dbReference type="PANTHER" id="PTHR43741:SF2">
    <property type="entry name" value="FMN-DEPENDENT NADH:QUINONE OXIDOREDUCTASE"/>
    <property type="match status" value="1"/>
</dbReference>
<feature type="domain" description="Flavodoxin-like fold" evidence="7">
    <location>
        <begin position="3"/>
        <end position="200"/>
    </location>
</feature>
<proteinExistence type="inferred from homology"/>
<comment type="function">
    <text evidence="6">Quinone reductase that provides resistance to thiol-specific stress caused by electrophilic quinones.</text>
</comment>
<evidence type="ECO:0000256" key="5">
    <source>
        <dbReference type="ARBA" id="ARBA00048542"/>
    </source>
</evidence>
<dbReference type="InterPro" id="IPR023048">
    <property type="entry name" value="NADH:quinone_OxRdtase_FMN_depd"/>
</dbReference>
<name>A0A840AKE0_9HYPH</name>
<dbReference type="AlphaFoldDB" id="A0A840AKE0"/>
<reference evidence="8 9" key="1">
    <citation type="submission" date="2020-08" db="EMBL/GenBank/DDBJ databases">
        <title>Genomic Encyclopedia of Type Strains, Phase IV (KMG-IV): sequencing the most valuable type-strain genomes for metagenomic binning, comparative biology and taxonomic classification.</title>
        <authorList>
            <person name="Goeker M."/>
        </authorList>
    </citation>
    <scope>NUCLEOTIDE SEQUENCE [LARGE SCALE GENOMIC DNA]</scope>
    <source>
        <strain evidence="8 9">DSM 25966</strain>
    </source>
</reference>
<evidence type="ECO:0000256" key="6">
    <source>
        <dbReference type="HAMAP-Rule" id="MF_01216"/>
    </source>
</evidence>
<dbReference type="GO" id="GO:0010181">
    <property type="term" value="F:FMN binding"/>
    <property type="evidence" value="ECO:0007669"/>
    <property type="project" value="UniProtKB-UniRule"/>
</dbReference>
<dbReference type="HAMAP" id="MF_01216">
    <property type="entry name" value="Azoreductase_type1"/>
    <property type="match status" value="1"/>
</dbReference>